<dbReference type="EMBL" id="AP028956">
    <property type="protein sequence ID" value="BET39597.1"/>
    <property type="molecule type" value="Genomic_DNA"/>
</dbReference>
<evidence type="ECO:0000313" key="1">
    <source>
        <dbReference type="EMBL" id="BET39597.1"/>
    </source>
</evidence>
<gene>
    <name evidence="1" type="ORF">SAP269_21860</name>
</gene>
<sequence length="54" mass="6714">MTFKKFIYGICLNNNYRLNLYIQHIRKKVPLDYAEIHPVDNKFLQNYIEDCEFW</sequence>
<dbReference type="Proteomes" id="UP001473424">
    <property type="component" value="Plasmid pSAP_1"/>
</dbReference>
<keyword evidence="1" id="KW-0614">Plasmid</keyword>
<proteinExistence type="predicted"/>
<protein>
    <submittedName>
        <fullName evidence="1">Uncharacterized protein</fullName>
    </submittedName>
</protein>
<name>A0ABN7BXD4_9MOLU</name>
<reference evidence="2" key="1">
    <citation type="journal article" date="2024" name="FEMS Microbiol. Lett.">
        <title>Genomic insights into Spiroplasma endosymbionts that induce male-killing and protective phenotypes in the pea aphid.</title>
        <authorList>
            <person name="Arai H."/>
            <person name="Legeai F."/>
            <person name="Kageyama D."/>
            <person name="Sugio A."/>
            <person name="Simon J.C."/>
        </authorList>
    </citation>
    <scope>NUCLEOTIDE SEQUENCE [LARGE SCALE GENOMIC DNA]</scope>
    <source>
        <strain evidence="2">sAp269</strain>
        <plasmid evidence="2">pSAP_1</plasmid>
    </source>
</reference>
<geneLocation type="plasmid" evidence="1 2">
    <name>pSAP_1</name>
</geneLocation>
<accession>A0ABN7BXD4</accession>
<keyword evidence="2" id="KW-1185">Reference proteome</keyword>
<organism evidence="1 2">
    <name type="scientific">Spiroplasma ixodetis</name>
    <dbReference type="NCBI Taxonomy" id="2141"/>
    <lineage>
        <taxon>Bacteria</taxon>
        <taxon>Bacillati</taxon>
        <taxon>Mycoplasmatota</taxon>
        <taxon>Mollicutes</taxon>
        <taxon>Entomoplasmatales</taxon>
        <taxon>Spiroplasmataceae</taxon>
        <taxon>Spiroplasma</taxon>
    </lineage>
</organism>
<evidence type="ECO:0000313" key="2">
    <source>
        <dbReference type="Proteomes" id="UP001473424"/>
    </source>
</evidence>